<comment type="similarity">
    <text evidence="1 7">Belongs to the mannitol dehydrogenase family.</text>
</comment>
<dbReference type="SUPFAM" id="SSF51735">
    <property type="entry name" value="NAD(P)-binding Rossmann-fold domains"/>
    <property type="match status" value="1"/>
</dbReference>
<dbReference type="PRINTS" id="PR00084">
    <property type="entry name" value="MTLDHDRGNASE"/>
</dbReference>
<evidence type="ECO:0000256" key="3">
    <source>
        <dbReference type="ARBA" id="ARBA00016219"/>
    </source>
</evidence>
<evidence type="ECO:0000256" key="5">
    <source>
        <dbReference type="ARBA" id="ARBA00023027"/>
    </source>
</evidence>
<gene>
    <name evidence="7" type="primary">mtlD</name>
    <name evidence="10" type="ORF">AB3N04_12990</name>
</gene>
<organism evidence="10">
    <name type="scientific">Alkalihalophilus sp. As8PL</name>
    <dbReference type="NCBI Taxonomy" id="3237103"/>
    <lineage>
        <taxon>Bacteria</taxon>
        <taxon>Bacillati</taxon>
        <taxon>Bacillota</taxon>
        <taxon>Bacilli</taxon>
        <taxon>Bacillales</taxon>
        <taxon>Bacillaceae</taxon>
        <taxon>Alkalihalophilus</taxon>
    </lineage>
</organism>
<evidence type="ECO:0000259" key="8">
    <source>
        <dbReference type="Pfam" id="PF01232"/>
    </source>
</evidence>
<dbReference type="Gene3D" id="3.40.50.720">
    <property type="entry name" value="NAD(P)-binding Rossmann-like Domain"/>
    <property type="match status" value="1"/>
</dbReference>
<dbReference type="NCBIfam" id="NF002652">
    <property type="entry name" value="PRK02318.2-5"/>
    <property type="match status" value="1"/>
</dbReference>
<comment type="catalytic activity">
    <reaction evidence="6 7">
        <text>D-mannitol 1-phosphate + NAD(+) = beta-D-fructose 6-phosphate + NADH + H(+)</text>
        <dbReference type="Rhea" id="RHEA:19661"/>
        <dbReference type="ChEBI" id="CHEBI:15378"/>
        <dbReference type="ChEBI" id="CHEBI:57540"/>
        <dbReference type="ChEBI" id="CHEBI:57634"/>
        <dbReference type="ChEBI" id="CHEBI:57945"/>
        <dbReference type="ChEBI" id="CHEBI:61381"/>
        <dbReference type="EC" id="1.1.1.17"/>
    </reaction>
</comment>
<feature type="domain" description="Mannitol dehydrogenase N-terminal" evidence="8">
    <location>
        <begin position="1"/>
        <end position="190"/>
    </location>
</feature>
<evidence type="ECO:0000256" key="7">
    <source>
        <dbReference type="HAMAP-Rule" id="MF_00196"/>
    </source>
</evidence>
<dbReference type="EC" id="1.1.1.17" evidence="2 7"/>
<reference evidence="10" key="1">
    <citation type="submission" date="2024-07" db="EMBL/GenBank/DDBJ databases">
        <title>Identification and characteristics of an arsenic-resistant bacterial isolate, which belongs to a novel species.</title>
        <authorList>
            <person name="Juszczyk A."/>
            <person name="Kowalczyk A."/>
            <person name="Was K."/>
            <person name="Kosowicz W."/>
            <person name="Budzyn A."/>
            <person name="Latowski D."/>
        </authorList>
    </citation>
    <scope>NUCLEOTIDE SEQUENCE</scope>
    <source>
        <strain evidence="10">As8PL</strain>
    </source>
</reference>
<feature type="binding site" evidence="7">
    <location>
        <begin position="3"/>
        <end position="14"/>
    </location>
    <ligand>
        <name>NAD(+)</name>
        <dbReference type="ChEBI" id="CHEBI:57540"/>
    </ligand>
</feature>
<dbReference type="Gene3D" id="1.10.1040.10">
    <property type="entry name" value="N-(1-d-carboxylethyl)-l-norvaline Dehydrogenase, domain 2"/>
    <property type="match status" value="1"/>
</dbReference>
<dbReference type="PANTHER" id="PTHR30524:SF0">
    <property type="entry name" value="ALTRONATE OXIDOREDUCTASE-RELATED"/>
    <property type="match status" value="1"/>
</dbReference>
<evidence type="ECO:0000256" key="1">
    <source>
        <dbReference type="ARBA" id="ARBA00006541"/>
    </source>
</evidence>
<evidence type="ECO:0000313" key="10">
    <source>
        <dbReference type="EMBL" id="XDI35626.1"/>
    </source>
</evidence>
<dbReference type="InterPro" id="IPR013118">
    <property type="entry name" value="Mannitol_DH_C"/>
</dbReference>
<dbReference type="InterPro" id="IPR013328">
    <property type="entry name" value="6PGD_dom2"/>
</dbReference>
<evidence type="ECO:0000256" key="4">
    <source>
        <dbReference type="ARBA" id="ARBA00023002"/>
    </source>
</evidence>
<dbReference type="InterPro" id="IPR013131">
    <property type="entry name" value="Mannitol_DH_N"/>
</dbReference>
<accession>A0AB39BQF7</accession>
<sequence length="384" mass="43313">MNAVHFGAGNIGRGLIGYLLHQTGYHICFVDVNQPMIDRMNENKSYTIGILDETRTQHTVSPVKALNSIEQEDLVIEAIIDADIITTSVGVDNLSKISHVLSKALIQRKKRNKTKVDIISNENTLNASSLLKEEIMKRLTESEFEDIRSFVGFPNSVIDRLALSDDADNAQVEPYYDWIINKGEMMNHELPKITGATYVEDLTLFIERKLYVVNMAHAATAYLGFIEGEKTIQDALDHQSIEKPVKAAMVESSEYISEKFGVGQEDMSVFIEETLARFKNKHVRDEVLRVGRSPIRKVGPDERIVRPAIELYQSGKSIEGLLKVIAAAFLFNSPVDNEAKELQEFVEKNGIKSAVSYYTKIENESLIQSISDYYVEFKKGRRGE</sequence>
<evidence type="ECO:0000259" key="9">
    <source>
        <dbReference type="Pfam" id="PF08125"/>
    </source>
</evidence>
<dbReference type="InterPro" id="IPR023028">
    <property type="entry name" value="Mannitol_1_phos_5_DH"/>
</dbReference>
<dbReference type="Pfam" id="PF01232">
    <property type="entry name" value="Mannitol_dh"/>
    <property type="match status" value="1"/>
</dbReference>
<evidence type="ECO:0000256" key="2">
    <source>
        <dbReference type="ARBA" id="ARBA00012939"/>
    </source>
</evidence>
<proteinExistence type="inferred from homology"/>
<name>A0AB39BQF7_9BACI</name>
<dbReference type="EMBL" id="CP162551">
    <property type="protein sequence ID" value="XDI35626.1"/>
    <property type="molecule type" value="Genomic_DNA"/>
</dbReference>
<dbReference type="AlphaFoldDB" id="A0AB39BQF7"/>
<dbReference type="RefSeq" id="WP_368503170.1">
    <property type="nucleotide sequence ID" value="NZ_CP162551.1"/>
</dbReference>
<dbReference type="GO" id="GO:0019592">
    <property type="term" value="P:mannitol catabolic process"/>
    <property type="evidence" value="ECO:0007669"/>
    <property type="project" value="TreeGrafter"/>
</dbReference>
<dbReference type="HAMAP" id="MF_00196">
    <property type="entry name" value="Mannitol_dehydrog"/>
    <property type="match status" value="1"/>
</dbReference>
<dbReference type="InterPro" id="IPR008927">
    <property type="entry name" value="6-PGluconate_DH-like_C_sf"/>
</dbReference>
<dbReference type="InterPro" id="IPR000669">
    <property type="entry name" value="Mannitol_DH"/>
</dbReference>
<evidence type="ECO:0000256" key="6">
    <source>
        <dbReference type="ARBA" id="ARBA00048615"/>
    </source>
</evidence>
<keyword evidence="4 7" id="KW-0560">Oxidoreductase</keyword>
<feature type="domain" description="Mannitol dehydrogenase C-terminal" evidence="9">
    <location>
        <begin position="201"/>
        <end position="348"/>
    </location>
</feature>
<protein>
    <recommendedName>
        <fullName evidence="3 7">Mannitol-1-phosphate 5-dehydrogenase</fullName>
        <ecNumber evidence="2 7">1.1.1.17</ecNumber>
    </recommendedName>
</protein>
<dbReference type="GO" id="GO:0008926">
    <property type="term" value="F:mannitol-1-phosphate 5-dehydrogenase activity"/>
    <property type="evidence" value="ECO:0007669"/>
    <property type="project" value="UniProtKB-UniRule"/>
</dbReference>
<dbReference type="SUPFAM" id="SSF48179">
    <property type="entry name" value="6-phosphogluconate dehydrogenase C-terminal domain-like"/>
    <property type="match status" value="1"/>
</dbReference>
<keyword evidence="5 7" id="KW-0520">NAD</keyword>
<dbReference type="InterPro" id="IPR036291">
    <property type="entry name" value="NAD(P)-bd_dom_sf"/>
</dbReference>
<dbReference type="GO" id="GO:0005829">
    <property type="term" value="C:cytosol"/>
    <property type="evidence" value="ECO:0007669"/>
    <property type="project" value="TreeGrafter"/>
</dbReference>
<dbReference type="PANTHER" id="PTHR30524">
    <property type="entry name" value="MANNITOL-1-PHOSPHATE 5-DEHYDROGENASE"/>
    <property type="match status" value="1"/>
</dbReference>
<dbReference type="Pfam" id="PF08125">
    <property type="entry name" value="Mannitol_dh_C"/>
    <property type="match status" value="1"/>
</dbReference>